<comment type="caution">
    <text evidence="1">The sequence shown here is derived from an EMBL/GenBank/DDBJ whole genome shotgun (WGS) entry which is preliminary data.</text>
</comment>
<protein>
    <submittedName>
        <fullName evidence="1">Uncharacterized protein</fullName>
    </submittedName>
</protein>
<evidence type="ECO:0000313" key="1">
    <source>
        <dbReference type="EMBL" id="MBA0671702.1"/>
    </source>
</evidence>
<dbReference type="AlphaFoldDB" id="A0A7J8W9X7"/>
<gene>
    <name evidence="1" type="ORF">Goklo_029267</name>
</gene>
<dbReference type="EMBL" id="JABFAB010241869">
    <property type="protein sequence ID" value="MBA0671702.1"/>
    <property type="molecule type" value="Genomic_DNA"/>
</dbReference>
<evidence type="ECO:0000313" key="2">
    <source>
        <dbReference type="Proteomes" id="UP000593573"/>
    </source>
</evidence>
<sequence>ATGHSGGVCSRVQETHAPSFRCDRERIIACFSEWIEAVGQTGGGIRGVQKLSEAITVVEPVVKLGLRKDKLGSSKFEEMSVCEMGHNEDIADGNGNGDDGGLDTWFECKGCQNQGGQK</sequence>
<organism evidence="1 2">
    <name type="scientific">Gossypium klotzschianum</name>
    <dbReference type="NCBI Taxonomy" id="34286"/>
    <lineage>
        <taxon>Eukaryota</taxon>
        <taxon>Viridiplantae</taxon>
        <taxon>Streptophyta</taxon>
        <taxon>Embryophyta</taxon>
        <taxon>Tracheophyta</taxon>
        <taxon>Spermatophyta</taxon>
        <taxon>Magnoliopsida</taxon>
        <taxon>eudicotyledons</taxon>
        <taxon>Gunneridae</taxon>
        <taxon>Pentapetalae</taxon>
        <taxon>rosids</taxon>
        <taxon>malvids</taxon>
        <taxon>Malvales</taxon>
        <taxon>Malvaceae</taxon>
        <taxon>Malvoideae</taxon>
        <taxon>Gossypium</taxon>
    </lineage>
</organism>
<accession>A0A7J8W9X7</accession>
<keyword evidence="2" id="KW-1185">Reference proteome</keyword>
<name>A0A7J8W9X7_9ROSI</name>
<feature type="non-terminal residue" evidence="1">
    <location>
        <position position="1"/>
    </location>
</feature>
<proteinExistence type="predicted"/>
<reference evidence="1 2" key="1">
    <citation type="journal article" date="2019" name="Genome Biol. Evol.">
        <title>Insights into the evolution of the New World diploid cottons (Gossypium, subgenus Houzingenia) based on genome sequencing.</title>
        <authorList>
            <person name="Grover C.E."/>
            <person name="Arick M.A. 2nd"/>
            <person name="Thrash A."/>
            <person name="Conover J.L."/>
            <person name="Sanders W.S."/>
            <person name="Peterson D.G."/>
            <person name="Frelichowski J.E."/>
            <person name="Scheffler J.A."/>
            <person name="Scheffler B.E."/>
            <person name="Wendel J.F."/>
        </authorList>
    </citation>
    <scope>NUCLEOTIDE SEQUENCE [LARGE SCALE GENOMIC DNA]</scope>
    <source>
        <strain evidence="1">57</strain>
        <tissue evidence="1">Leaf</tissue>
    </source>
</reference>
<dbReference type="Proteomes" id="UP000593573">
    <property type="component" value="Unassembled WGS sequence"/>
</dbReference>